<evidence type="ECO:0000313" key="1">
    <source>
        <dbReference type="EMBL" id="MDE8563876.1"/>
    </source>
</evidence>
<reference evidence="1 2" key="1">
    <citation type="submission" date="2023-01" db="EMBL/GenBank/DDBJ databases">
        <title>Genome-based reclassification of Anoxybacillus geothermalis as a later heterotypic synonym of Anoxybacillus rupiensis.</title>
        <authorList>
            <person name="Inan Bektas K."/>
            <person name="Canakci S."/>
            <person name="Belduz A.A."/>
            <person name="Guler H.H."/>
        </authorList>
    </citation>
    <scope>NUCLEOTIDE SEQUENCE [LARGE SCALE GENOMIC DNA]</scope>
    <source>
        <strain evidence="1 2">DSM 17127</strain>
    </source>
</reference>
<accession>A0ABT5W717</accession>
<sequence>MLDFLNSFIEKTENFDIFCYGYLIIINKGRLILKLKLKVLIATAVLCSSLSTVTSNTLANNKVTTEQQLQAEWEKEERETQQAIKNFQPTTAEKSRKNLEALKKMAPEKYEEATKVNILANSGKMGTVGDILITYDNKTSVWAHGHAAIVRDNNDYIVEAWPDVGVRVYQNNWANRFSTKKKFYVKDASYSKYDSAQKWAYYQVRDPYSLTATKDSVDKFYCSQLVWKAWNNTGYDLDADGGRIVTPC</sequence>
<keyword evidence="2" id="KW-1185">Reference proteome</keyword>
<protein>
    <submittedName>
        <fullName evidence="1">YiiX/YebB-like N1pC/P60 family cysteine hydrolase</fullName>
    </submittedName>
</protein>
<dbReference type="Gene3D" id="3.90.1720.10">
    <property type="entry name" value="endopeptidase domain like (from Nostoc punctiforme)"/>
    <property type="match status" value="1"/>
</dbReference>
<dbReference type="Proteomes" id="UP001213979">
    <property type="component" value="Unassembled WGS sequence"/>
</dbReference>
<dbReference type="SUPFAM" id="SSF54001">
    <property type="entry name" value="Cysteine proteinases"/>
    <property type="match status" value="1"/>
</dbReference>
<organism evidence="1 2">
    <name type="scientific">Anoxybacteroides rupiense</name>
    <dbReference type="NCBI Taxonomy" id="311460"/>
    <lineage>
        <taxon>Bacteria</taxon>
        <taxon>Bacillati</taxon>
        <taxon>Bacillota</taxon>
        <taxon>Bacilli</taxon>
        <taxon>Bacillales</taxon>
        <taxon>Anoxybacillaceae</taxon>
        <taxon>Anoxybacteroides</taxon>
    </lineage>
</organism>
<dbReference type="Pfam" id="PF05708">
    <property type="entry name" value="Peptidase_C92"/>
    <property type="match status" value="1"/>
</dbReference>
<comment type="caution">
    <text evidence="1">The sequence shown here is derived from an EMBL/GenBank/DDBJ whole genome shotgun (WGS) entry which is preliminary data.</text>
</comment>
<dbReference type="EMBL" id="JAQOTG010000005">
    <property type="protein sequence ID" value="MDE8563876.1"/>
    <property type="molecule type" value="Genomic_DNA"/>
</dbReference>
<dbReference type="InterPro" id="IPR038765">
    <property type="entry name" value="Papain-like_cys_pep_sf"/>
</dbReference>
<dbReference type="InterPro" id="IPR024453">
    <property type="entry name" value="Peptidase_C92"/>
</dbReference>
<evidence type="ECO:0000313" key="2">
    <source>
        <dbReference type="Proteomes" id="UP001213979"/>
    </source>
</evidence>
<name>A0ABT5W717_9BACL</name>
<proteinExistence type="predicted"/>
<gene>
    <name evidence="1" type="ORF">PNH38_08260</name>
</gene>